<dbReference type="InterPro" id="IPR043502">
    <property type="entry name" value="DNA/RNA_pol_sf"/>
</dbReference>
<feature type="domain" description="Reverse transcriptase" evidence="2">
    <location>
        <begin position="701"/>
        <end position="792"/>
    </location>
</feature>
<sequence>MEFVSDLLLLRAGFPPAFCVGLGRIDIVQAMMVDYHRQMKVSWWSQGSNLEFRRHLIARCFMAANASGGDKGIIGEMIAHPKLTDGGMIKLAIQEKGVMDTVPDANLKAMSGSQKKDDKVVMTEDMGTSSSQGPAAFTEGEIDEEEEDIIEDYGRRVANEDQPFRFSAELRCSPMKPFERKVSKVKAFSSSGVARNLVFRGAGSASSSTSRQKQGEQWNEAVPPRVDARDNFEAEEMEGDGKIDEQLAQQAQHMQMEGEENRIVQGSAKEATPNSEMILAIANLHQQASFGEVSSDEFSAGNRKRVQEQTGGVKPGIVKQALLEYQQAVADDTTGQMDSRKLTRALKRSRRADGEQEVDNLEATSQGAAGDFNETLWQFEHFSEKRRSESQMHAFRDILSTCELFDLGFSGVPYTYDNRREGRNNVKVRLDRVLADNSWRDIFSNSQVVHMTSPCSDHCPILVRFTRDTSHANRKKCLHYEICWEREPASTEVIGDSWLEVGEKQHLGDINCALRKVMSALQTWSRTKFINVGRCLEKARKKLAELVERDADRREIRIASDHMNELLYREEMLWLQRSRISWLKEGDRNTRFFHNRARWRAKKNKISKLRGPDGTVYSATKDLENLATDYFNDMFTADPTVDHSRVTRLFQQKAHGPDGFPARFYQRNWGLIKSDVVRVVKEFFHTGIMPDGINETAIVLIPKVNQPMELKEFRPINLCNVIYKIVSKCLVNRLRPILDDLISQNQSAFVPGRMITDNALLAFECFHSIQRNKSPGKAACAYKLDLSKAYDRGDPLSPFLFLFVADGLSLLLDEKVLQGAITPVQVCRRAPGISHLLFADDTLLFFKADNGQANVIREVLDDYAVGTGQFINLAKCSMLIDDITPASVHAEIRSTLQIVGNGFEDKYLGFPTPEGRMNKGKFQSLQEKIWKRIIMWGENYLSSGGKEIMLKAVIQAIPVYVMSIFKLPDSTCEDLNKLARNFWWGAEQGKRKTHWRAWKYLTKAKQYGGLGFKDFKLFNQALLARQAWRLIVNPDSLCARVLKAKYFPNGTLVDTCFSGNASPGWRAI</sequence>
<dbReference type="CDD" id="cd01650">
    <property type="entry name" value="RT_nLTR_like"/>
    <property type="match status" value="1"/>
</dbReference>
<evidence type="ECO:0000313" key="3">
    <source>
        <dbReference type="EMBL" id="EAZ45614.1"/>
    </source>
</evidence>
<feature type="region of interest" description="Disordered" evidence="1">
    <location>
        <begin position="202"/>
        <end position="221"/>
    </location>
</feature>
<proteinExistence type="predicted"/>
<protein>
    <recommendedName>
        <fullName evidence="2">Reverse transcriptase domain-containing protein</fullName>
    </recommendedName>
</protein>
<dbReference type="Gene3D" id="3.60.10.10">
    <property type="entry name" value="Endonuclease/exonuclease/phosphatase"/>
    <property type="match status" value="1"/>
</dbReference>
<reference evidence="3" key="1">
    <citation type="journal article" date="2005" name="PLoS Biol.">
        <title>The genomes of Oryza sativa: a history of duplications.</title>
        <authorList>
            <person name="Yu J."/>
            <person name="Wang J."/>
            <person name="Lin W."/>
            <person name="Li S."/>
            <person name="Li H."/>
            <person name="Zhou J."/>
            <person name="Ni P."/>
            <person name="Dong W."/>
            <person name="Hu S."/>
            <person name="Zeng C."/>
            <person name="Zhang J."/>
            <person name="Zhang Y."/>
            <person name="Li R."/>
            <person name="Xu Z."/>
            <person name="Li S."/>
            <person name="Li X."/>
            <person name="Zheng H."/>
            <person name="Cong L."/>
            <person name="Lin L."/>
            <person name="Yin J."/>
            <person name="Geng J."/>
            <person name="Li G."/>
            <person name="Shi J."/>
            <person name="Liu J."/>
            <person name="Lv H."/>
            <person name="Li J."/>
            <person name="Wang J."/>
            <person name="Deng Y."/>
            <person name="Ran L."/>
            <person name="Shi X."/>
            <person name="Wang X."/>
            <person name="Wu Q."/>
            <person name="Li C."/>
            <person name="Ren X."/>
            <person name="Wang J."/>
            <person name="Wang X."/>
            <person name="Li D."/>
            <person name="Liu D."/>
            <person name="Zhang X."/>
            <person name="Ji Z."/>
            <person name="Zhao W."/>
            <person name="Sun Y."/>
            <person name="Zhang Z."/>
            <person name="Bao J."/>
            <person name="Han Y."/>
            <person name="Dong L."/>
            <person name="Ji J."/>
            <person name="Chen P."/>
            <person name="Wu S."/>
            <person name="Liu J."/>
            <person name="Xiao Y."/>
            <person name="Bu D."/>
            <person name="Tan J."/>
            <person name="Yang L."/>
            <person name="Ye C."/>
            <person name="Zhang J."/>
            <person name="Xu J."/>
            <person name="Zhou Y."/>
            <person name="Yu Y."/>
            <person name="Zhang B."/>
            <person name="Zhuang S."/>
            <person name="Wei H."/>
            <person name="Liu B."/>
            <person name="Lei M."/>
            <person name="Yu H."/>
            <person name="Li Y."/>
            <person name="Xu H."/>
            <person name="Wei S."/>
            <person name="He X."/>
            <person name="Fang L."/>
            <person name="Zhang Z."/>
            <person name="Zhang Y."/>
            <person name="Huang X."/>
            <person name="Su Z."/>
            <person name="Tong W."/>
            <person name="Li J."/>
            <person name="Tong Z."/>
            <person name="Li S."/>
            <person name="Ye J."/>
            <person name="Wang L."/>
            <person name="Fang L."/>
            <person name="Lei T."/>
            <person name="Chen C."/>
            <person name="Chen H."/>
            <person name="Xu Z."/>
            <person name="Li H."/>
            <person name="Huang H."/>
            <person name="Zhang F."/>
            <person name="Xu H."/>
            <person name="Li N."/>
            <person name="Zhao C."/>
            <person name="Li S."/>
            <person name="Dong L."/>
            <person name="Huang Y."/>
            <person name="Li L."/>
            <person name="Xi Y."/>
            <person name="Qi Q."/>
            <person name="Li W."/>
            <person name="Zhang B."/>
            <person name="Hu W."/>
            <person name="Zhang Y."/>
            <person name="Tian X."/>
            <person name="Jiao Y."/>
            <person name="Liang X."/>
            <person name="Jin J."/>
            <person name="Gao L."/>
            <person name="Zheng W."/>
            <person name="Hao B."/>
            <person name="Liu S."/>
            <person name="Wang W."/>
            <person name="Yuan L."/>
            <person name="Cao M."/>
            <person name="McDermott J."/>
            <person name="Samudrala R."/>
            <person name="Wang J."/>
            <person name="Wong G.K."/>
            <person name="Yang H."/>
        </authorList>
    </citation>
    <scope>NUCLEOTIDE SEQUENCE [LARGE SCALE GENOMIC DNA]</scope>
</reference>
<dbReference type="InterPro" id="IPR036691">
    <property type="entry name" value="Endo/exonu/phosph_ase_sf"/>
</dbReference>
<dbReference type="EMBL" id="CM000146">
    <property type="protein sequence ID" value="EAZ45614.1"/>
    <property type="molecule type" value="Genomic_DNA"/>
</dbReference>
<dbReference type="Pfam" id="PF00078">
    <property type="entry name" value="RVT_1"/>
    <property type="match status" value="1"/>
</dbReference>
<evidence type="ECO:0000259" key="2">
    <source>
        <dbReference type="Pfam" id="PF00078"/>
    </source>
</evidence>
<dbReference type="SUPFAM" id="SSF56219">
    <property type="entry name" value="DNase I-like"/>
    <property type="match status" value="1"/>
</dbReference>
<dbReference type="InterPro" id="IPR000477">
    <property type="entry name" value="RT_dom"/>
</dbReference>
<gene>
    <name evidence="3" type="ORF">OsJ_30281</name>
</gene>
<dbReference type="PANTHER" id="PTHR33116">
    <property type="entry name" value="REVERSE TRANSCRIPTASE ZINC-BINDING DOMAIN-CONTAINING PROTEIN-RELATED-RELATED"/>
    <property type="match status" value="1"/>
</dbReference>
<dbReference type="SUPFAM" id="SSF56672">
    <property type="entry name" value="DNA/RNA polymerases"/>
    <property type="match status" value="1"/>
</dbReference>
<dbReference type="PANTHER" id="PTHR33116:SF86">
    <property type="entry name" value="REVERSE TRANSCRIPTASE DOMAIN-CONTAINING PROTEIN"/>
    <property type="match status" value="1"/>
</dbReference>
<evidence type="ECO:0000256" key="1">
    <source>
        <dbReference type="SAM" id="MobiDB-lite"/>
    </source>
</evidence>
<dbReference type="AlphaFoldDB" id="A3C1C5"/>
<dbReference type="Proteomes" id="UP000007752">
    <property type="component" value="Chromosome 9"/>
</dbReference>
<name>A3C1C5_ORYSJ</name>
<feature type="compositionally biased region" description="Low complexity" evidence="1">
    <location>
        <begin position="202"/>
        <end position="211"/>
    </location>
</feature>
<accession>A3C1C5</accession>
<organism evidence="3">
    <name type="scientific">Oryza sativa subsp. japonica</name>
    <name type="common">Rice</name>
    <dbReference type="NCBI Taxonomy" id="39947"/>
    <lineage>
        <taxon>Eukaryota</taxon>
        <taxon>Viridiplantae</taxon>
        <taxon>Streptophyta</taxon>
        <taxon>Embryophyta</taxon>
        <taxon>Tracheophyta</taxon>
        <taxon>Spermatophyta</taxon>
        <taxon>Magnoliopsida</taxon>
        <taxon>Liliopsida</taxon>
        <taxon>Poales</taxon>
        <taxon>Poaceae</taxon>
        <taxon>BOP clade</taxon>
        <taxon>Oryzoideae</taxon>
        <taxon>Oryzeae</taxon>
        <taxon>Oryzinae</taxon>
        <taxon>Oryza</taxon>
        <taxon>Oryza sativa</taxon>
    </lineage>
</organism>
<reference evidence="3" key="2">
    <citation type="submission" date="2008-12" db="EMBL/GenBank/DDBJ databases">
        <title>Improved gene annotation of the rice (Oryza sativa) genomes.</title>
        <authorList>
            <person name="Wang J."/>
            <person name="Li R."/>
            <person name="Fan W."/>
            <person name="Huang Q."/>
            <person name="Zhang J."/>
            <person name="Zhou Y."/>
            <person name="Hu Y."/>
            <person name="Zi S."/>
            <person name="Li J."/>
            <person name="Ni P."/>
            <person name="Zheng H."/>
            <person name="Zhang Y."/>
            <person name="Zhao M."/>
            <person name="Hao Q."/>
            <person name="McDermott J."/>
            <person name="Samudrala R."/>
            <person name="Kristiansen K."/>
            <person name="Wong G.K.-S."/>
        </authorList>
    </citation>
    <scope>NUCLEOTIDE SEQUENCE</scope>
</reference>